<evidence type="ECO:0000256" key="4">
    <source>
        <dbReference type="ARBA" id="ARBA00022630"/>
    </source>
</evidence>
<comment type="caution">
    <text evidence="12">The sequence shown here is derived from an EMBL/GenBank/DDBJ whole genome shotgun (WGS) entry which is preliminary data.</text>
</comment>
<organism evidence="12 13">
    <name type="scientific">Streptomyces plumbiresistens</name>
    <dbReference type="NCBI Taxonomy" id="511811"/>
    <lineage>
        <taxon>Bacteria</taxon>
        <taxon>Bacillati</taxon>
        <taxon>Actinomycetota</taxon>
        <taxon>Actinomycetes</taxon>
        <taxon>Kitasatosporales</taxon>
        <taxon>Streptomycetaceae</taxon>
        <taxon>Streptomyces</taxon>
    </lineage>
</organism>
<dbReference type="InterPro" id="IPR003374">
    <property type="entry name" value="ApbE-like_sf"/>
</dbReference>
<keyword evidence="5 12" id="KW-0808">Transferase</keyword>
<keyword evidence="13" id="KW-1185">Reference proteome</keyword>
<keyword evidence="6" id="KW-0479">Metal-binding</keyword>
<evidence type="ECO:0000256" key="7">
    <source>
        <dbReference type="ARBA" id="ARBA00022827"/>
    </source>
</evidence>
<evidence type="ECO:0000256" key="1">
    <source>
        <dbReference type="ARBA" id="ARBA00001946"/>
    </source>
</evidence>
<gene>
    <name evidence="12" type="ORF">GCM10022232_42780</name>
</gene>
<proteinExistence type="predicted"/>
<dbReference type="Gene3D" id="3.10.520.10">
    <property type="entry name" value="ApbE-like domains"/>
    <property type="match status" value="1"/>
</dbReference>
<evidence type="ECO:0000256" key="6">
    <source>
        <dbReference type="ARBA" id="ARBA00022723"/>
    </source>
</evidence>
<dbReference type="Pfam" id="PF02424">
    <property type="entry name" value="ApbE"/>
    <property type="match status" value="1"/>
</dbReference>
<dbReference type="RefSeq" id="WP_345565357.1">
    <property type="nucleotide sequence ID" value="NZ_BAAAZX010000011.1"/>
</dbReference>
<evidence type="ECO:0000256" key="3">
    <source>
        <dbReference type="ARBA" id="ARBA00016337"/>
    </source>
</evidence>
<dbReference type="PANTHER" id="PTHR30040:SF2">
    <property type="entry name" value="FAD:PROTEIN FMN TRANSFERASE"/>
    <property type="match status" value="1"/>
</dbReference>
<evidence type="ECO:0000256" key="10">
    <source>
        <dbReference type="ARBA" id="ARBA00048540"/>
    </source>
</evidence>
<keyword evidence="7" id="KW-0274">FAD</keyword>
<keyword evidence="4" id="KW-0285">Flavoprotein</keyword>
<dbReference type="PANTHER" id="PTHR30040">
    <property type="entry name" value="THIAMINE BIOSYNTHESIS LIPOPROTEIN APBE"/>
    <property type="match status" value="1"/>
</dbReference>
<evidence type="ECO:0000256" key="2">
    <source>
        <dbReference type="ARBA" id="ARBA00011955"/>
    </source>
</evidence>
<keyword evidence="8" id="KW-0460">Magnesium</keyword>
<comment type="catalytic activity">
    <reaction evidence="10">
        <text>L-threonyl-[protein] + FAD = FMN-L-threonyl-[protein] + AMP + H(+)</text>
        <dbReference type="Rhea" id="RHEA:36847"/>
        <dbReference type="Rhea" id="RHEA-COMP:11060"/>
        <dbReference type="Rhea" id="RHEA-COMP:11061"/>
        <dbReference type="ChEBI" id="CHEBI:15378"/>
        <dbReference type="ChEBI" id="CHEBI:30013"/>
        <dbReference type="ChEBI" id="CHEBI:57692"/>
        <dbReference type="ChEBI" id="CHEBI:74257"/>
        <dbReference type="ChEBI" id="CHEBI:456215"/>
        <dbReference type="EC" id="2.7.1.180"/>
    </reaction>
</comment>
<evidence type="ECO:0000313" key="13">
    <source>
        <dbReference type="Proteomes" id="UP001500456"/>
    </source>
</evidence>
<comment type="cofactor">
    <cofactor evidence="1">
        <name>Mg(2+)</name>
        <dbReference type="ChEBI" id="CHEBI:18420"/>
    </cofactor>
</comment>
<dbReference type="EC" id="2.7.1.180" evidence="2"/>
<dbReference type="GO" id="GO:0016740">
    <property type="term" value="F:transferase activity"/>
    <property type="evidence" value="ECO:0007669"/>
    <property type="project" value="UniProtKB-KW"/>
</dbReference>
<evidence type="ECO:0000256" key="8">
    <source>
        <dbReference type="ARBA" id="ARBA00022842"/>
    </source>
</evidence>
<feature type="region of interest" description="Disordered" evidence="11">
    <location>
        <begin position="1"/>
        <end position="27"/>
    </location>
</feature>
<dbReference type="SUPFAM" id="SSF143631">
    <property type="entry name" value="ApbE-like"/>
    <property type="match status" value="1"/>
</dbReference>
<dbReference type="EMBL" id="BAAAZX010000011">
    <property type="protein sequence ID" value="GAA4000191.1"/>
    <property type="molecule type" value="Genomic_DNA"/>
</dbReference>
<evidence type="ECO:0000256" key="9">
    <source>
        <dbReference type="ARBA" id="ARBA00031306"/>
    </source>
</evidence>
<evidence type="ECO:0000256" key="5">
    <source>
        <dbReference type="ARBA" id="ARBA00022679"/>
    </source>
</evidence>
<dbReference type="Proteomes" id="UP001500456">
    <property type="component" value="Unassembled WGS sequence"/>
</dbReference>
<dbReference type="InterPro" id="IPR024932">
    <property type="entry name" value="ApbE"/>
</dbReference>
<sequence length="325" mass="35123">MHHHITRHPGEGSRPTTAVGPEVEAGRPDAGGCRFAFDAIGTGWQIDTDEPLSGSLRRRVLDRIRRFDATYSRFRPDSLVSRIAAAPAGGRFEFPEDSLALFDLYDRLATATGGAVDPLVGRELELLGYDASYSLTPAPQTVRAQERARGRAIWAADIVRDGRTLVTQRPVVIDVGAVGKGYLVDIVSAILRDAGITRFVIDASGDLRHAGDRAIRVGLEHPFDPQLVVGVAHLRGRALCASGVRARAWGDGLHHLLDARTGRPARKVAATWVVADSAALADGLATALFFTEARRLAQTFDFAHVRMYASGHAEISRNFDGGLFT</sequence>
<protein>
    <recommendedName>
        <fullName evidence="3">FAD:protein FMN transferase</fullName>
        <ecNumber evidence="2">2.7.1.180</ecNumber>
    </recommendedName>
    <alternativeName>
        <fullName evidence="9">Flavin transferase</fullName>
    </alternativeName>
</protein>
<name>A0ABP7RNU8_9ACTN</name>
<evidence type="ECO:0000313" key="12">
    <source>
        <dbReference type="EMBL" id="GAA4000191.1"/>
    </source>
</evidence>
<accession>A0ABP7RNU8</accession>
<evidence type="ECO:0000256" key="11">
    <source>
        <dbReference type="SAM" id="MobiDB-lite"/>
    </source>
</evidence>
<reference evidence="13" key="1">
    <citation type="journal article" date="2019" name="Int. J. Syst. Evol. Microbiol.">
        <title>The Global Catalogue of Microorganisms (GCM) 10K type strain sequencing project: providing services to taxonomists for standard genome sequencing and annotation.</title>
        <authorList>
            <consortium name="The Broad Institute Genomics Platform"/>
            <consortium name="The Broad Institute Genome Sequencing Center for Infectious Disease"/>
            <person name="Wu L."/>
            <person name="Ma J."/>
        </authorList>
    </citation>
    <scope>NUCLEOTIDE SEQUENCE [LARGE SCALE GENOMIC DNA]</scope>
    <source>
        <strain evidence="13">JCM 16924</strain>
    </source>
</reference>